<dbReference type="NCBIfam" id="NF040559">
    <property type="entry name" value="CAS_Csx20"/>
    <property type="match status" value="1"/>
</dbReference>
<proteinExistence type="predicted"/>
<gene>
    <name evidence="1" type="ORF">SAMN02745174_01624</name>
</gene>
<protein>
    <submittedName>
        <fullName evidence="1">Uncharacterized protein</fullName>
    </submittedName>
</protein>
<keyword evidence="2" id="KW-1185">Reference proteome</keyword>
<dbReference type="AlphaFoldDB" id="A0A1T4NQF6"/>
<evidence type="ECO:0000313" key="2">
    <source>
        <dbReference type="Proteomes" id="UP000191153"/>
    </source>
</evidence>
<evidence type="ECO:0000313" key="1">
    <source>
        <dbReference type="EMBL" id="SJZ81297.1"/>
    </source>
</evidence>
<reference evidence="1 2" key="1">
    <citation type="submission" date="2017-02" db="EMBL/GenBank/DDBJ databases">
        <authorList>
            <person name="Peterson S.W."/>
        </authorList>
    </citation>
    <scope>NUCLEOTIDE SEQUENCE [LARGE SCALE GENOMIC DNA]</scope>
    <source>
        <strain evidence="1 2">ATCC 700028</strain>
    </source>
</reference>
<accession>A0A1T4NQF6</accession>
<name>A0A1T4NQF6_9FUSO</name>
<dbReference type="STRING" id="180163.SAMN02745174_01624"/>
<dbReference type="OrthoDB" id="9811802at2"/>
<organism evidence="1 2">
    <name type="scientific">Cetobacterium ceti</name>
    <dbReference type="NCBI Taxonomy" id="180163"/>
    <lineage>
        <taxon>Bacteria</taxon>
        <taxon>Fusobacteriati</taxon>
        <taxon>Fusobacteriota</taxon>
        <taxon>Fusobacteriia</taxon>
        <taxon>Fusobacteriales</taxon>
        <taxon>Fusobacteriaceae</taxon>
        <taxon>Cetobacterium</taxon>
    </lineage>
</organism>
<sequence length="126" mass="14786">MATMFLFFSHKLTKDQIISAKRDLNCENLVYLPEKLQNLWSNIPAKEEGYGYLPKFKKFILDNYKKGDYALIQGDWGYTYKMINFCKEIGIIPVYSTTERNSKDIINDDGSISKISLFKHVIYKCY</sequence>
<dbReference type="InterPro" id="IPR049811">
    <property type="entry name" value="MJ1673-like_dom"/>
</dbReference>
<dbReference type="RefSeq" id="WP_078694106.1">
    <property type="nucleotide sequence ID" value="NZ_FUWX01000011.1"/>
</dbReference>
<dbReference type="Proteomes" id="UP000191153">
    <property type="component" value="Unassembled WGS sequence"/>
</dbReference>
<dbReference type="EMBL" id="FUWX01000011">
    <property type="protein sequence ID" value="SJZ81297.1"/>
    <property type="molecule type" value="Genomic_DNA"/>
</dbReference>